<organism evidence="2 3">
    <name type="scientific">Burkholderia lata (strain ATCC 17760 / DSM 23089 / LMG 22485 / NCIMB 9086 / R18194 / 383)</name>
    <dbReference type="NCBI Taxonomy" id="482957"/>
    <lineage>
        <taxon>Bacteria</taxon>
        <taxon>Pseudomonadati</taxon>
        <taxon>Pseudomonadota</taxon>
        <taxon>Betaproteobacteria</taxon>
        <taxon>Burkholderiales</taxon>
        <taxon>Burkholderiaceae</taxon>
        <taxon>Burkholderia</taxon>
        <taxon>Burkholderia cepacia complex</taxon>
    </lineage>
</organism>
<gene>
    <name evidence="2" type="ORF">BLA18109_05777</name>
</gene>
<proteinExistence type="predicted"/>
<dbReference type="EMBL" id="CABVQH010000024">
    <property type="protein sequence ID" value="VWD18740.1"/>
    <property type="molecule type" value="Genomic_DNA"/>
</dbReference>
<evidence type="ECO:0000313" key="3">
    <source>
        <dbReference type="Proteomes" id="UP000494260"/>
    </source>
</evidence>
<dbReference type="Proteomes" id="UP000494260">
    <property type="component" value="Unassembled WGS sequence"/>
</dbReference>
<sequence length="151" mass="15519">MRHAQQPDSSRAGVRGAPTRQARATAWLGLFALVLALVAPLISQLRAASPDDGLPAAPICSATGNTLVAHAQSHAPSASPSASPVDSPSDRHFDRCGYCGLLAGHPPLQYAVLLSASPAVRHAPPAPLIPSARHPSKRYALAARGPPPARA</sequence>
<evidence type="ECO:0000313" key="2">
    <source>
        <dbReference type="EMBL" id="VWD18740.1"/>
    </source>
</evidence>
<accession>A0A6P2Y904</accession>
<evidence type="ECO:0000256" key="1">
    <source>
        <dbReference type="SAM" id="MobiDB-lite"/>
    </source>
</evidence>
<reference evidence="2 3" key="1">
    <citation type="submission" date="2019-09" db="EMBL/GenBank/DDBJ databases">
        <authorList>
            <person name="Depoorter E."/>
        </authorList>
    </citation>
    <scope>NUCLEOTIDE SEQUENCE [LARGE SCALE GENOMIC DNA]</scope>
    <source>
        <strain evidence="2">R-18109</strain>
    </source>
</reference>
<feature type="region of interest" description="Disordered" evidence="1">
    <location>
        <begin position="71"/>
        <end position="91"/>
    </location>
</feature>
<protein>
    <submittedName>
        <fullName evidence="2">Uncharacterized protein</fullName>
    </submittedName>
</protein>
<dbReference type="AlphaFoldDB" id="A0A6P2Y904"/>
<feature type="compositionally biased region" description="Low complexity" evidence="1">
    <location>
        <begin position="71"/>
        <end position="87"/>
    </location>
</feature>
<dbReference type="Pfam" id="PF11162">
    <property type="entry name" value="DUF2946"/>
    <property type="match status" value="1"/>
</dbReference>
<feature type="region of interest" description="Disordered" evidence="1">
    <location>
        <begin position="125"/>
        <end position="151"/>
    </location>
</feature>
<dbReference type="InterPro" id="IPR021333">
    <property type="entry name" value="DUF2946"/>
</dbReference>
<name>A0A6P2Y904_BURL3</name>
<dbReference type="RefSeq" id="WP_174953550.1">
    <property type="nucleotide sequence ID" value="NZ_CABVQH010000024.1"/>
</dbReference>